<keyword evidence="1" id="KW-0732">Signal</keyword>
<dbReference type="InterPro" id="IPR029475">
    <property type="entry name" value="DUF6807"/>
</dbReference>
<feature type="chain" id="PRO_5045176773" evidence="1">
    <location>
        <begin position="18"/>
        <end position="301"/>
    </location>
</feature>
<name>A0ABU5MXB1_9BACT</name>
<feature type="signal peptide" evidence="1">
    <location>
        <begin position="1"/>
        <end position="17"/>
    </location>
</feature>
<protein>
    <submittedName>
        <fullName evidence="2">PmoA family protein</fullName>
    </submittedName>
</protein>
<evidence type="ECO:0000256" key="1">
    <source>
        <dbReference type="SAM" id="SignalP"/>
    </source>
</evidence>
<evidence type="ECO:0000313" key="2">
    <source>
        <dbReference type="EMBL" id="MDZ8118768.1"/>
    </source>
</evidence>
<reference evidence="2 3" key="1">
    <citation type="journal article" date="2024" name="Appl. Environ. Microbiol.">
        <title>Pontiella agarivorans sp. nov., a novel marine anaerobic bacterium capable of degrading macroalgal polysaccharides and fixing nitrogen.</title>
        <authorList>
            <person name="Liu N."/>
            <person name="Kivenson V."/>
            <person name="Peng X."/>
            <person name="Cui Z."/>
            <person name="Lankiewicz T.S."/>
            <person name="Gosselin K.M."/>
            <person name="English C.J."/>
            <person name="Blair E.M."/>
            <person name="O'Malley M.A."/>
            <person name="Valentine D.L."/>
        </authorList>
    </citation>
    <scope>NUCLEOTIDE SEQUENCE [LARGE SCALE GENOMIC DNA]</scope>
    <source>
        <strain evidence="2 3">NLcol2</strain>
    </source>
</reference>
<dbReference type="EMBL" id="JARVCO010000010">
    <property type="protein sequence ID" value="MDZ8118768.1"/>
    <property type="molecule type" value="Genomic_DNA"/>
</dbReference>
<gene>
    <name evidence="2" type="ORF">P9H32_09010</name>
</gene>
<keyword evidence="3" id="KW-1185">Reference proteome</keyword>
<sequence>MKKAVLLLFLSSIAVLGGVEIEEGPHSLSAKLGEEVLWTYHYDPAEGKPYFHPLSSTDGTPFTALRPKDHPWHRGLWFSWKFINGVNYWEEVWNTGVPREGYTRLLSTTKRISKSKAVQIDQVLDYAPGKDAAPIMTETRTISVSAPDAEGVYMVDWSCTFTALEKDVLLDRTPLPGEPDGKAHGGYAGLSVRMNKEVGARGEFVNRDGLKGMDTRRAAAAWEWFSVADGDTLLFMDHPDNLNHPAKWFVSTKMPYFSPAVIHDGPYTIKAGETLALKYRILIAPGALSAEAAEQFWQEWK</sequence>
<dbReference type="Pfam" id="PF14100">
    <property type="entry name" value="DUF6807"/>
    <property type="match status" value="1"/>
</dbReference>
<comment type="caution">
    <text evidence="2">The sequence shown here is derived from an EMBL/GenBank/DDBJ whole genome shotgun (WGS) entry which is preliminary data.</text>
</comment>
<accession>A0ABU5MXB1</accession>
<dbReference type="RefSeq" id="WP_322608566.1">
    <property type="nucleotide sequence ID" value="NZ_JARVCO010000010.1"/>
</dbReference>
<dbReference type="Proteomes" id="UP001290861">
    <property type="component" value="Unassembled WGS sequence"/>
</dbReference>
<evidence type="ECO:0000313" key="3">
    <source>
        <dbReference type="Proteomes" id="UP001290861"/>
    </source>
</evidence>
<proteinExistence type="predicted"/>
<organism evidence="2 3">
    <name type="scientific">Pontiella agarivorans</name>
    <dbReference type="NCBI Taxonomy" id="3038953"/>
    <lineage>
        <taxon>Bacteria</taxon>
        <taxon>Pseudomonadati</taxon>
        <taxon>Kiritimatiellota</taxon>
        <taxon>Kiritimatiellia</taxon>
        <taxon>Kiritimatiellales</taxon>
        <taxon>Pontiellaceae</taxon>
        <taxon>Pontiella</taxon>
    </lineage>
</organism>